<organism evidence="1">
    <name type="scientific">Absidia glauca</name>
    <name type="common">Pin mould</name>
    <dbReference type="NCBI Taxonomy" id="4829"/>
    <lineage>
        <taxon>Eukaryota</taxon>
        <taxon>Fungi</taxon>
        <taxon>Fungi incertae sedis</taxon>
        <taxon>Mucoromycota</taxon>
        <taxon>Mucoromycotina</taxon>
        <taxon>Mucoromycetes</taxon>
        <taxon>Mucorales</taxon>
        <taxon>Cunninghamellaceae</taxon>
        <taxon>Absidia</taxon>
    </lineage>
</organism>
<gene>
    <name evidence="1" type="primary">ABSGL_01481.1 scaffold 1580</name>
</gene>
<evidence type="ECO:0000313" key="1">
    <source>
        <dbReference type="EMBL" id="SAL96113.1"/>
    </source>
</evidence>
<dbReference type="AlphaFoldDB" id="A0A163IYK8"/>
<dbReference type="Proteomes" id="UP000078561">
    <property type="component" value="Unassembled WGS sequence"/>
</dbReference>
<evidence type="ECO:0000313" key="2">
    <source>
        <dbReference type="Proteomes" id="UP000078561"/>
    </source>
</evidence>
<name>A0A163IYK8_ABSGL</name>
<dbReference type="EMBL" id="LT550653">
    <property type="protein sequence ID" value="SAL96113.1"/>
    <property type="molecule type" value="Genomic_DNA"/>
</dbReference>
<sequence length="67" mass="7869">MDLEEHFIYRLVLRKLGFRESIVFFDTTPISRFLGTTFKVHGGIKHKRACFLVSVDRYALYGRACEI</sequence>
<protein>
    <submittedName>
        <fullName evidence="1">Uncharacterized protein</fullName>
    </submittedName>
</protein>
<proteinExistence type="predicted"/>
<dbReference type="InParanoid" id="A0A163IYK8"/>
<reference evidence="1" key="1">
    <citation type="submission" date="2016-04" db="EMBL/GenBank/DDBJ databases">
        <authorList>
            <person name="Evans L.H."/>
            <person name="Alamgir A."/>
            <person name="Owens N."/>
            <person name="Weber N.D."/>
            <person name="Virtaneva K."/>
            <person name="Barbian K."/>
            <person name="Babar A."/>
            <person name="Rosenke K."/>
        </authorList>
    </citation>
    <scope>NUCLEOTIDE SEQUENCE [LARGE SCALE GENOMIC DNA]</scope>
    <source>
        <strain evidence="1">CBS 101.48</strain>
    </source>
</reference>
<accession>A0A163IYK8</accession>
<keyword evidence="2" id="KW-1185">Reference proteome</keyword>